<dbReference type="Pfam" id="PF13208">
    <property type="entry name" value="TerB_N"/>
    <property type="match status" value="1"/>
</dbReference>
<dbReference type="PATRIC" id="fig|983917.3.peg.1748"/>
<evidence type="ECO:0000259" key="2">
    <source>
        <dbReference type="Pfam" id="PF13208"/>
    </source>
</evidence>
<dbReference type="AlphaFoldDB" id="I0HQ49"/>
<reference evidence="4 5" key="1">
    <citation type="journal article" date="2012" name="J. Bacteriol.">
        <title>Complete genome sequence of phototrophic betaproteobacterium Rubrivivax gelatinosus IL144.</title>
        <authorList>
            <person name="Nagashima S."/>
            <person name="Kamimura A."/>
            <person name="Shimizu T."/>
            <person name="Nakamura-isaki S."/>
            <person name="Aono E."/>
            <person name="Sakamoto K."/>
            <person name="Ichikawa N."/>
            <person name="Nakazawa H."/>
            <person name="Sekine M."/>
            <person name="Yamazaki S."/>
            <person name="Fujita N."/>
            <person name="Shimada K."/>
            <person name="Hanada S."/>
            <person name="Nagashima K.V.P."/>
        </authorList>
    </citation>
    <scope>NUCLEOTIDE SEQUENCE [LARGE SCALE GENOMIC DNA]</scope>
    <source>
        <strain evidence="5">NBRC 100245 / IL144</strain>
    </source>
</reference>
<feature type="domain" description="TerB N-terminal" evidence="2">
    <location>
        <begin position="122"/>
        <end position="328"/>
    </location>
</feature>
<dbReference type="InterPro" id="IPR025266">
    <property type="entry name" value="TerB_N"/>
</dbReference>
<organism evidence="4 5">
    <name type="scientific">Rubrivivax gelatinosus (strain NBRC 100245 / IL144)</name>
    <dbReference type="NCBI Taxonomy" id="983917"/>
    <lineage>
        <taxon>Bacteria</taxon>
        <taxon>Pseudomonadati</taxon>
        <taxon>Pseudomonadota</taxon>
        <taxon>Betaproteobacteria</taxon>
        <taxon>Burkholderiales</taxon>
        <taxon>Sphaerotilaceae</taxon>
        <taxon>Rubrivivax</taxon>
    </lineage>
</organism>
<evidence type="ECO:0000313" key="5">
    <source>
        <dbReference type="Proteomes" id="UP000007883"/>
    </source>
</evidence>
<evidence type="ECO:0008006" key="6">
    <source>
        <dbReference type="Google" id="ProtNLM"/>
    </source>
</evidence>
<dbReference type="KEGG" id="rge:RGE_17950"/>
<evidence type="ECO:0000256" key="1">
    <source>
        <dbReference type="SAM" id="MobiDB-lite"/>
    </source>
</evidence>
<accession>I0HQ49</accession>
<gene>
    <name evidence="4" type="ordered locus">RGE_17950</name>
</gene>
<proteinExistence type="predicted"/>
<dbReference type="eggNOG" id="COG4103">
    <property type="taxonomic scope" value="Bacteria"/>
</dbReference>
<dbReference type="Pfam" id="PF15615">
    <property type="entry name" value="TerB_C"/>
    <property type="match status" value="1"/>
</dbReference>
<dbReference type="eggNOG" id="COG3793">
    <property type="taxonomic scope" value="Bacteria"/>
</dbReference>
<dbReference type="InterPro" id="IPR028932">
    <property type="entry name" value="TerB-C"/>
</dbReference>
<name>I0HQ49_RUBGI</name>
<evidence type="ECO:0000259" key="3">
    <source>
        <dbReference type="Pfam" id="PF15615"/>
    </source>
</evidence>
<dbReference type="EMBL" id="AP012320">
    <property type="protein sequence ID" value="BAL95136.1"/>
    <property type="molecule type" value="Genomic_DNA"/>
</dbReference>
<keyword evidence="5" id="KW-1185">Reference proteome</keyword>
<evidence type="ECO:0000313" key="4">
    <source>
        <dbReference type="EMBL" id="BAL95136.1"/>
    </source>
</evidence>
<protein>
    <recommendedName>
        <fullName evidence="6">TerB-like protein</fullName>
    </recommendedName>
</protein>
<feature type="compositionally biased region" description="Low complexity" evidence="1">
    <location>
        <begin position="43"/>
        <end position="54"/>
    </location>
</feature>
<dbReference type="HOGENOM" id="CLU_423291_0_0_4"/>
<sequence length="647" mass="70231">MPARWSAEERRRWQEVLDQVARQPASDSLPDGPVVSAQGAGTSEKAAASELAAPSAVPAECEDTVRLDEFDRLFGAKAPQVELTHSVPDAPVHVEQIAARTSAQEFSLPKPPAPERPRWYGPTHTVEVRGLVLPGLLSVALKPPPKGVVLHPATVAAWMPADLGVPTDGVEPIRDVWSIPSYASLTVAQRGLYLKWLASGRELSVPAHLALLFVCGLESRVVEAGPTALADEERRAIAWASRDVVARFGSALPQLREHCLNLAGFLDAVDAPARWYLLDVPELAETYDPSAPLQVALGQAARDGAFLPPAWALASVLSDVRVPKKTPVGRCPEEMRELFCIHFQSAFPKGLKVERRPFNALKVVYRGTPDRRTGAPASTSVVVPSADQTWFTQDQVQAIREAFDRCADELSAYSRFIGRMPIAKGTPDAEVRLPLSLLRRRLAANFEVLSASLGRRKEVSLDQAWMALWGKLPERKDSTSFLRALLEAEGLTVVATLPVSTQRAGVPSPPGRPFRLDPERLERVRKDEAAATKLLSALFTDTAEQATPASPATVHVDPDRALFPQLDDDHFRLLISLLNADAWTRERLKQAASQLGLMLDGALEVINDAAFELTGGPLVVDNGDLGVDSATARQIGGALVSFRQALR</sequence>
<feature type="region of interest" description="Disordered" evidence="1">
    <location>
        <begin position="19"/>
        <end position="54"/>
    </location>
</feature>
<feature type="domain" description="TerB-C" evidence="3">
    <location>
        <begin position="511"/>
        <end position="622"/>
    </location>
</feature>
<dbReference type="STRING" id="983917.RGE_17950"/>
<dbReference type="Proteomes" id="UP000007883">
    <property type="component" value="Chromosome"/>
</dbReference>